<dbReference type="PANTHER" id="PTHR30250">
    <property type="entry name" value="PST FAMILY PREDICTED COLANIC ACID TRANSPORTER"/>
    <property type="match status" value="1"/>
</dbReference>
<dbReference type="RefSeq" id="WP_097156912.1">
    <property type="nucleotide sequence ID" value="NZ_JBEPMQ010000003.1"/>
</dbReference>
<accession>A0A285CJA5</accession>
<keyword evidence="8" id="KW-1185">Reference proteome</keyword>
<dbReference type="InterPro" id="IPR050833">
    <property type="entry name" value="Poly_Biosynth_Transport"/>
</dbReference>
<keyword evidence="2" id="KW-1003">Cell membrane</keyword>
<evidence type="ECO:0000256" key="5">
    <source>
        <dbReference type="ARBA" id="ARBA00023136"/>
    </source>
</evidence>
<name>A0A285CJA5_9BACI</name>
<sequence length="478" mass="54197">MSQNRAKLFIENFLLYGGINALNKVVPLLMLPIITRLLTDTAEYGRFDMFITIISFGSSFAILGMYDALYREYFEKESKEYKEQVTSTALTIVLIASVIVFFILLIFNKQFSQFFLGDTKSSPIVIMAAIGIFITANQSIFAAPTRMHNKRKIYLISGLSYSVIYYVLAIGLIFWGYGYKGLLYGNILATFFLLVFFIIINKKYFDIRKYNSAVAKNLFKIGLPLLPTFLAYWVYRSMDKIMITNLLDLGQVGIYSIGARVASVSQFIYTAFAGGWQYFAFSTMKDKDQVELTSKVFEYLGIISFLAFLIATLFDDIIFEILFSGPYEKGVSVFPYLFLSPLLLMLFQTAGNQFLVIKKSYIITISLILGVAVNLLLNYILIQQYGIKGSALATLVGYAVSLLIVVIIDIKLKLLKVSLKFIVMSILLTLTIINLFLFDTRSTNIYVLLSICLISSIYIKDVKLLMNVLKKPKKVMDK</sequence>
<evidence type="ECO:0000256" key="6">
    <source>
        <dbReference type="SAM" id="Phobius"/>
    </source>
</evidence>
<gene>
    <name evidence="7" type="ORF">SAMN05877753_101401</name>
</gene>
<feature type="transmembrane region" description="Helical" evidence="6">
    <location>
        <begin position="183"/>
        <end position="205"/>
    </location>
</feature>
<evidence type="ECO:0000256" key="2">
    <source>
        <dbReference type="ARBA" id="ARBA00022475"/>
    </source>
</evidence>
<dbReference type="Proteomes" id="UP000219546">
    <property type="component" value="Unassembled WGS sequence"/>
</dbReference>
<dbReference type="EMBL" id="OAOP01000001">
    <property type="protein sequence ID" value="SNX67086.1"/>
    <property type="molecule type" value="Genomic_DNA"/>
</dbReference>
<feature type="transmembrane region" description="Helical" evidence="6">
    <location>
        <begin position="217"/>
        <end position="235"/>
    </location>
</feature>
<dbReference type="Pfam" id="PF13440">
    <property type="entry name" value="Polysacc_synt_3"/>
    <property type="match status" value="1"/>
</dbReference>
<feature type="transmembrane region" description="Helical" evidence="6">
    <location>
        <begin position="122"/>
        <end position="141"/>
    </location>
</feature>
<protein>
    <submittedName>
        <fullName evidence="7">O-antigen/teichoic acid export membrane protein</fullName>
    </submittedName>
</protein>
<comment type="subcellular location">
    <subcellularLocation>
        <location evidence="1">Cell membrane</location>
        <topology evidence="1">Multi-pass membrane protein</topology>
    </subcellularLocation>
</comment>
<evidence type="ECO:0000256" key="3">
    <source>
        <dbReference type="ARBA" id="ARBA00022692"/>
    </source>
</evidence>
<evidence type="ECO:0000313" key="7">
    <source>
        <dbReference type="EMBL" id="SNX67086.1"/>
    </source>
</evidence>
<organism evidence="7 8">
    <name type="scientific">Bacillus oleivorans</name>
    <dbReference type="NCBI Taxonomy" id="1448271"/>
    <lineage>
        <taxon>Bacteria</taxon>
        <taxon>Bacillati</taxon>
        <taxon>Bacillota</taxon>
        <taxon>Bacilli</taxon>
        <taxon>Bacillales</taxon>
        <taxon>Bacillaceae</taxon>
        <taxon>Bacillus</taxon>
    </lineage>
</organism>
<keyword evidence="5 6" id="KW-0472">Membrane</keyword>
<keyword evidence="4 6" id="KW-1133">Transmembrane helix</keyword>
<feature type="transmembrane region" description="Helical" evidence="6">
    <location>
        <begin position="153"/>
        <end position="177"/>
    </location>
</feature>
<feature type="transmembrane region" description="Helical" evidence="6">
    <location>
        <begin position="387"/>
        <end position="410"/>
    </location>
</feature>
<feature type="transmembrane region" description="Helical" evidence="6">
    <location>
        <begin position="47"/>
        <end position="66"/>
    </location>
</feature>
<feature type="transmembrane region" description="Helical" evidence="6">
    <location>
        <begin position="334"/>
        <end position="355"/>
    </location>
</feature>
<reference evidence="7 8" key="1">
    <citation type="submission" date="2017-08" db="EMBL/GenBank/DDBJ databases">
        <authorList>
            <person name="de Groot N.N."/>
        </authorList>
    </citation>
    <scope>NUCLEOTIDE SEQUENCE [LARGE SCALE GENOMIC DNA]</scope>
    <source>
        <strain evidence="7 8">JC228</strain>
    </source>
</reference>
<feature type="transmembrane region" description="Helical" evidence="6">
    <location>
        <begin position="87"/>
        <end position="107"/>
    </location>
</feature>
<evidence type="ECO:0000256" key="1">
    <source>
        <dbReference type="ARBA" id="ARBA00004651"/>
    </source>
</evidence>
<dbReference type="AlphaFoldDB" id="A0A285CJA5"/>
<dbReference type="PANTHER" id="PTHR30250:SF11">
    <property type="entry name" value="O-ANTIGEN TRANSPORTER-RELATED"/>
    <property type="match status" value="1"/>
</dbReference>
<keyword evidence="3 6" id="KW-0812">Transmembrane</keyword>
<feature type="transmembrane region" description="Helical" evidence="6">
    <location>
        <begin position="12"/>
        <end position="35"/>
    </location>
</feature>
<evidence type="ECO:0000256" key="4">
    <source>
        <dbReference type="ARBA" id="ARBA00022989"/>
    </source>
</evidence>
<dbReference type="OrthoDB" id="3249502at2"/>
<feature type="transmembrane region" description="Helical" evidence="6">
    <location>
        <begin position="444"/>
        <end position="466"/>
    </location>
</feature>
<evidence type="ECO:0000313" key="8">
    <source>
        <dbReference type="Proteomes" id="UP000219546"/>
    </source>
</evidence>
<dbReference type="GO" id="GO:0005886">
    <property type="term" value="C:plasma membrane"/>
    <property type="evidence" value="ECO:0007669"/>
    <property type="project" value="UniProtKB-SubCell"/>
</dbReference>
<feature type="transmembrane region" description="Helical" evidence="6">
    <location>
        <begin position="255"/>
        <end position="276"/>
    </location>
</feature>
<feature type="transmembrane region" description="Helical" evidence="6">
    <location>
        <begin position="417"/>
        <end position="438"/>
    </location>
</feature>
<feature type="transmembrane region" description="Helical" evidence="6">
    <location>
        <begin position="296"/>
        <end position="314"/>
    </location>
</feature>
<proteinExistence type="predicted"/>
<feature type="transmembrane region" description="Helical" evidence="6">
    <location>
        <begin position="362"/>
        <end position="381"/>
    </location>
</feature>